<dbReference type="RefSeq" id="XP_022319793.1">
    <property type="nucleotide sequence ID" value="XM_022464085.1"/>
</dbReference>
<evidence type="ECO:0000256" key="2">
    <source>
        <dbReference type="ARBA" id="ARBA00022692"/>
    </source>
</evidence>
<evidence type="ECO:0000313" key="11">
    <source>
        <dbReference type="Proteomes" id="UP000694844"/>
    </source>
</evidence>
<dbReference type="PRINTS" id="PR00237">
    <property type="entry name" value="GPCRRHODOPSN"/>
</dbReference>
<evidence type="ECO:0000256" key="1">
    <source>
        <dbReference type="ARBA" id="ARBA00004141"/>
    </source>
</evidence>
<evidence type="ECO:0000256" key="4">
    <source>
        <dbReference type="ARBA" id="ARBA00023040"/>
    </source>
</evidence>
<dbReference type="PANTHER" id="PTHR24243:SF208">
    <property type="entry name" value="PYROKININ-1 RECEPTOR"/>
    <property type="match status" value="1"/>
</dbReference>
<keyword evidence="7" id="KW-0807">Transducer</keyword>
<evidence type="ECO:0000259" key="10">
    <source>
        <dbReference type="PROSITE" id="PS50262"/>
    </source>
</evidence>
<gene>
    <name evidence="12" type="primary">LOC111122349</name>
</gene>
<feature type="compositionally biased region" description="Polar residues" evidence="8">
    <location>
        <begin position="345"/>
        <end position="354"/>
    </location>
</feature>
<dbReference type="SUPFAM" id="SSF81321">
    <property type="entry name" value="Family A G protein-coupled receptor-like"/>
    <property type="match status" value="1"/>
</dbReference>
<dbReference type="GO" id="GO:0016020">
    <property type="term" value="C:membrane"/>
    <property type="evidence" value="ECO:0007669"/>
    <property type="project" value="UniProtKB-SubCell"/>
</dbReference>
<dbReference type="PANTHER" id="PTHR24243">
    <property type="entry name" value="G-PROTEIN COUPLED RECEPTOR"/>
    <property type="match status" value="1"/>
</dbReference>
<protein>
    <submittedName>
        <fullName evidence="12">Proteinase-activated receptor 1-like</fullName>
    </submittedName>
</protein>
<dbReference type="AlphaFoldDB" id="A0A8B8CVH2"/>
<dbReference type="Pfam" id="PF00001">
    <property type="entry name" value="7tm_1"/>
    <property type="match status" value="1"/>
</dbReference>
<evidence type="ECO:0000256" key="3">
    <source>
        <dbReference type="ARBA" id="ARBA00022989"/>
    </source>
</evidence>
<feature type="region of interest" description="Disordered" evidence="8">
    <location>
        <begin position="314"/>
        <end position="354"/>
    </location>
</feature>
<sequence length="354" mass="39741">MNASYSLITNATNVQTSWYTCSYPGYTRGKSACWEIQNCEPMSVFLKTLAAFGFVSNLSVFILICAIERLHKPIFTGIRMLTIPDALFLLNQFIITTFPTSPREFKMVIIYAFFASFFSSVFHVVFLSLQQYLMIAYPLKCLTWIRNKRVLTASAFIWICAIILNIPYFYLFYLHGNHNIATTINTVYTVLFIVGPISVLAVLHVMKIIALKKSLVNNSGRTTQKVSRVISVVVGVYVITTAPINIRDIIELSICPMIDTWFVVLGHIGRTLLFVNHSINPYIYFISTPQFRKAVSICLGNKAIKFKTSKSSAQTEESGSIPGNLRSSSMNSESTSVSSRHSTSAVDRTISTKF</sequence>
<dbReference type="Gene3D" id="1.20.1070.10">
    <property type="entry name" value="Rhodopsin 7-helix transmembrane proteins"/>
    <property type="match status" value="1"/>
</dbReference>
<feature type="compositionally biased region" description="Low complexity" evidence="8">
    <location>
        <begin position="327"/>
        <end position="344"/>
    </location>
</feature>
<accession>A0A8B8CVH2</accession>
<evidence type="ECO:0000256" key="7">
    <source>
        <dbReference type="ARBA" id="ARBA00023224"/>
    </source>
</evidence>
<keyword evidence="11" id="KW-1185">Reference proteome</keyword>
<keyword evidence="3 9" id="KW-1133">Transmembrane helix</keyword>
<feature type="transmembrane region" description="Helical" evidence="9">
    <location>
        <begin position="78"/>
        <end position="96"/>
    </location>
</feature>
<reference evidence="12" key="1">
    <citation type="submission" date="2025-08" db="UniProtKB">
        <authorList>
            <consortium name="RefSeq"/>
        </authorList>
    </citation>
    <scope>IDENTIFICATION</scope>
    <source>
        <tissue evidence="12">Whole sample</tissue>
    </source>
</reference>
<dbReference type="InterPro" id="IPR000276">
    <property type="entry name" value="GPCR_Rhodpsn"/>
</dbReference>
<feature type="transmembrane region" description="Helical" evidence="9">
    <location>
        <begin position="186"/>
        <end position="205"/>
    </location>
</feature>
<keyword evidence="2 9" id="KW-0812">Transmembrane</keyword>
<keyword evidence="5 9" id="KW-0472">Membrane</keyword>
<dbReference type="Proteomes" id="UP000694844">
    <property type="component" value="Chromosome 2"/>
</dbReference>
<dbReference type="PROSITE" id="PS50262">
    <property type="entry name" value="G_PROTEIN_RECEP_F1_2"/>
    <property type="match status" value="1"/>
</dbReference>
<feature type="transmembrane region" description="Helical" evidence="9">
    <location>
        <begin position="226"/>
        <end position="246"/>
    </location>
</feature>
<proteinExistence type="predicted"/>
<dbReference type="InterPro" id="IPR017452">
    <property type="entry name" value="GPCR_Rhodpsn_7TM"/>
</dbReference>
<keyword evidence="4" id="KW-0297">G-protein coupled receptor</keyword>
<dbReference type="GO" id="GO:0004930">
    <property type="term" value="F:G protein-coupled receptor activity"/>
    <property type="evidence" value="ECO:0007669"/>
    <property type="project" value="UniProtKB-KW"/>
</dbReference>
<feature type="transmembrane region" description="Helical" evidence="9">
    <location>
        <begin position="44"/>
        <end position="66"/>
    </location>
</feature>
<organism evidence="11 12">
    <name type="scientific">Crassostrea virginica</name>
    <name type="common">Eastern oyster</name>
    <dbReference type="NCBI Taxonomy" id="6565"/>
    <lineage>
        <taxon>Eukaryota</taxon>
        <taxon>Metazoa</taxon>
        <taxon>Spiralia</taxon>
        <taxon>Lophotrochozoa</taxon>
        <taxon>Mollusca</taxon>
        <taxon>Bivalvia</taxon>
        <taxon>Autobranchia</taxon>
        <taxon>Pteriomorphia</taxon>
        <taxon>Ostreida</taxon>
        <taxon>Ostreoidea</taxon>
        <taxon>Ostreidae</taxon>
        <taxon>Crassostrea</taxon>
    </lineage>
</organism>
<evidence type="ECO:0000256" key="9">
    <source>
        <dbReference type="SAM" id="Phobius"/>
    </source>
</evidence>
<comment type="subcellular location">
    <subcellularLocation>
        <location evidence="1">Membrane</location>
        <topology evidence="1">Multi-pass membrane protein</topology>
    </subcellularLocation>
</comment>
<evidence type="ECO:0000313" key="12">
    <source>
        <dbReference type="RefSeq" id="XP_022319793.1"/>
    </source>
</evidence>
<keyword evidence="6" id="KW-0675">Receptor</keyword>
<dbReference type="GeneID" id="111122349"/>
<feature type="transmembrane region" description="Helical" evidence="9">
    <location>
        <begin position="150"/>
        <end position="174"/>
    </location>
</feature>
<evidence type="ECO:0000256" key="5">
    <source>
        <dbReference type="ARBA" id="ARBA00023136"/>
    </source>
</evidence>
<feature type="transmembrane region" description="Helical" evidence="9">
    <location>
        <begin position="108"/>
        <end position="129"/>
    </location>
</feature>
<feature type="domain" description="G-protein coupled receptors family 1 profile" evidence="10">
    <location>
        <begin position="56"/>
        <end position="284"/>
    </location>
</feature>
<name>A0A8B8CVH2_CRAVI</name>
<evidence type="ECO:0000256" key="6">
    <source>
        <dbReference type="ARBA" id="ARBA00023170"/>
    </source>
</evidence>
<evidence type="ECO:0000256" key="8">
    <source>
        <dbReference type="SAM" id="MobiDB-lite"/>
    </source>
</evidence>
<dbReference type="KEGG" id="cvn:111122349"/>